<dbReference type="KEGG" id="mcos:GM418_18270"/>
<dbReference type="AlphaFoldDB" id="A0A6I6JRG7"/>
<protein>
    <recommendedName>
        <fullName evidence="2">DUF6850 domain-containing protein</fullName>
    </recommendedName>
</protein>
<evidence type="ECO:0000313" key="4">
    <source>
        <dbReference type="Proteomes" id="UP000428260"/>
    </source>
</evidence>
<dbReference type="InterPro" id="IPR049236">
    <property type="entry name" value="DUF6850"/>
</dbReference>
<dbReference type="RefSeq" id="WP_158868689.1">
    <property type="nucleotide sequence ID" value="NZ_CP046401.1"/>
</dbReference>
<feature type="signal peptide" evidence="1">
    <location>
        <begin position="1"/>
        <end position="24"/>
    </location>
</feature>
<feature type="domain" description="DUF6850" evidence="2">
    <location>
        <begin position="57"/>
        <end position="523"/>
    </location>
</feature>
<keyword evidence="1" id="KW-0732">Signal</keyword>
<dbReference type="Proteomes" id="UP000428260">
    <property type="component" value="Chromosome"/>
</dbReference>
<proteinExistence type="predicted"/>
<evidence type="ECO:0000259" key="2">
    <source>
        <dbReference type="Pfam" id="PF21012"/>
    </source>
</evidence>
<reference evidence="3 4" key="1">
    <citation type="submission" date="2019-11" db="EMBL/GenBank/DDBJ databases">
        <authorList>
            <person name="Zheng R.K."/>
            <person name="Sun C.M."/>
        </authorList>
    </citation>
    <scope>NUCLEOTIDE SEQUENCE [LARGE SCALE GENOMIC DNA]</scope>
    <source>
        <strain evidence="3 4">WC007</strain>
    </source>
</reference>
<organism evidence="3 4">
    <name type="scientific">Maribellus comscasis</name>
    <dbReference type="NCBI Taxonomy" id="2681766"/>
    <lineage>
        <taxon>Bacteria</taxon>
        <taxon>Pseudomonadati</taxon>
        <taxon>Bacteroidota</taxon>
        <taxon>Bacteroidia</taxon>
        <taxon>Marinilabiliales</taxon>
        <taxon>Prolixibacteraceae</taxon>
        <taxon>Maribellus</taxon>
    </lineage>
</organism>
<name>A0A6I6JRG7_9BACT</name>
<dbReference type="EMBL" id="CP046401">
    <property type="protein sequence ID" value="QGY45546.1"/>
    <property type="molecule type" value="Genomic_DNA"/>
</dbReference>
<dbReference type="Pfam" id="PF21012">
    <property type="entry name" value="DUF6850"/>
    <property type="match status" value="1"/>
</dbReference>
<feature type="chain" id="PRO_5026101310" description="DUF6850 domain-containing protein" evidence="1">
    <location>
        <begin position="25"/>
        <end position="523"/>
    </location>
</feature>
<gene>
    <name evidence="3" type="ORF">GM418_18270</name>
</gene>
<evidence type="ECO:0000313" key="3">
    <source>
        <dbReference type="EMBL" id="QGY45546.1"/>
    </source>
</evidence>
<sequence length="523" mass="60395">MKLFRNIILLFIPLVFFAPLYVAAQPVDSVKDCNSVTTKQIMLLQTPWSESKNAAALVYFGCDSRIASAAVYSEIQDKYYHLFQEGDARFQTGFFTDGYVNLNKWKFYGKFNYFSQQEKNTKWVQVMEPYNDNPYIVGDSIGGDYSKEYFIMEGKGAYQVNNKFSFGFDVNYTTGVGAKRKDPRPENTITTFDISPAVIFDFDKIKLGANFRYLGSKEDIEVSTVTSKTFYIFHFKGMGVYSSTPEFDDRVHISNQLGGGLQFNFNGREMKNLTEVNFYKKTTDIKRGETYPLQVVLLEKFNTDVSSTFLFSPESKKIKKLRLYFNDKRLYGHEPVVEPKLEAVSYQWSTAAKYTLYWHKENEYGFDYSWYKIIDKNHFNWGATLSGKLNSSENTYYFVPEFNRQKLNLLYINAQFEKGFQFNKGDLVLSFDGGYRKGFNDKLEIIDDEDLLSTVNTDFVNHDYEYFNSGLLLFGASAKAGRNIYFYQNPIQAFTEAGIKHTISDLPGNPTSTIFEVKLGMNF</sequence>
<accession>A0A6I6JRG7</accession>
<keyword evidence="4" id="KW-1185">Reference proteome</keyword>
<evidence type="ECO:0000256" key="1">
    <source>
        <dbReference type="SAM" id="SignalP"/>
    </source>
</evidence>